<dbReference type="GO" id="GO:0008465">
    <property type="term" value="F:hydroxypyruvate reductase (NADH) activity"/>
    <property type="evidence" value="ECO:0007669"/>
    <property type="project" value="TreeGrafter"/>
</dbReference>
<sequence length="349" mass="35851">MTATVIVTRQLPADVEAAVLALASDDLKVLYHKSDDPLDRATLLEWCSSSAVVGIYCLLTDRIDAEVLEACGDGLRVVSTMSVGYNHIDVEWCKAHGVAVGYTPDVLTETTADLAVALLLATARRIPEAANAVKAGEWTTWKPMWLTGKDVFGSTVGIVGLGRIGAAIARRLRGFGCAIRYTGASGPKPDLAGPVEAEFRDMDALLGESDFVVVACALVPATRGLIGAAQLRAMKSDAVLVNISRGEVVDQDALIEALRAGDIGAAGLDVTTPEPLPASSPLLSMPNVVVLPHIGSASVRTRELIAKMAAQNLQAGVQGAAALPFPVPGTAAPPAADGAAAEAAAGGSA</sequence>
<dbReference type="InterPro" id="IPR006139">
    <property type="entry name" value="D-isomer_2_OHA_DH_cat_dom"/>
</dbReference>
<evidence type="ECO:0000259" key="3">
    <source>
        <dbReference type="Pfam" id="PF00389"/>
    </source>
</evidence>
<evidence type="ECO:0008006" key="7">
    <source>
        <dbReference type="Google" id="ProtNLM"/>
    </source>
</evidence>
<keyword evidence="1 2" id="KW-0560">Oxidoreductase</keyword>
<dbReference type="FunFam" id="3.40.50.720:FF:000026">
    <property type="entry name" value="Glyoxylate/hydroxypyruvate reductase B"/>
    <property type="match status" value="1"/>
</dbReference>
<dbReference type="PANTHER" id="PTHR10996">
    <property type="entry name" value="2-HYDROXYACID DEHYDROGENASE-RELATED"/>
    <property type="match status" value="1"/>
</dbReference>
<dbReference type="InterPro" id="IPR036291">
    <property type="entry name" value="NAD(P)-bd_dom_sf"/>
</dbReference>
<evidence type="ECO:0000313" key="5">
    <source>
        <dbReference type="EMBL" id="KAA0153131.1"/>
    </source>
</evidence>
<evidence type="ECO:0000256" key="1">
    <source>
        <dbReference type="ARBA" id="ARBA00023002"/>
    </source>
</evidence>
<dbReference type="Gene3D" id="3.40.50.720">
    <property type="entry name" value="NAD(P)-binding Rossmann-like Domain"/>
    <property type="match status" value="2"/>
</dbReference>
<feature type="domain" description="D-isomer specific 2-hydroxyacid dehydrogenase catalytic" evidence="3">
    <location>
        <begin position="22"/>
        <end position="320"/>
    </location>
</feature>
<dbReference type="SUPFAM" id="SSF52283">
    <property type="entry name" value="Formate/glycerate dehydrogenase catalytic domain-like"/>
    <property type="match status" value="1"/>
</dbReference>
<dbReference type="InterPro" id="IPR050223">
    <property type="entry name" value="D-isomer_2-hydroxyacid_DH"/>
</dbReference>
<name>A0A5A8CMR5_CAFRO</name>
<comment type="similarity">
    <text evidence="2">Belongs to the D-isomer specific 2-hydroxyacid dehydrogenase family.</text>
</comment>
<gene>
    <name evidence="5" type="ORF">FNF29_03319</name>
</gene>
<dbReference type="Pfam" id="PF02826">
    <property type="entry name" value="2-Hacid_dh_C"/>
    <property type="match status" value="1"/>
</dbReference>
<protein>
    <recommendedName>
        <fullName evidence="7">Glyoxylate reductase/hydroxypyruvate reductase</fullName>
    </recommendedName>
</protein>
<feature type="domain" description="D-isomer specific 2-hydroxyacid dehydrogenase NAD-binding" evidence="4">
    <location>
        <begin position="116"/>
        <end position="295"/>
    </location>
</feature>
<dbReference type="InterPro" id="IPR006140">
    <property type="entry name" value="D-isomer_DH_NAD-bd"/>
</dbReference>
<dbReference type="AlphaFoldDB" id="A0A5A8CMR5"/>
<dbReference type="EMBL" id="VLTN01000017">
    <property type="protein sequence ID" value="KAA0153131.1"/>
    <property type="molecule type" value="Genomic_DNA"/>
</dbReference>
<evidence type="ECO:0000259" key="4">
    <source>
        <dbReference type="Pfam" id="PF02826"/>
    </source>
</evidence>
<comment type="caution">
    <text evidence="5">The sequence shown here is derived from an EMBL/GenBank/DDBJ whole genome shotgun (WGS) entry which is preliminary data.</text>
</comment>
<dbReference type="PANTHER" id="PTHR10996:SF277">
    <property type="entry name" value="GLYOXYLATE REDUCTASE_HYDROXYPYRUVATE REDUCTASE"/>
    <property type="match status" value="1"/>
</dbReference>
<dbReference type="GO" id="GO:0051287">
    <property type="term" value="F:NAD binding"/>
    <property type="evidence" value="ECO:0007669"/>
    <property type="project" value="InterPro"/>
</dbReference>
<evidence type="ECO:0000256" key="2">
    <source>
        <dbReference type="RuleBase" id="RU003719"/>
    </source>
</evidence>
<dbReference type="Pfam" id="PF00389">
    <property type="entry name" value="2-Hacid_dh"/>
    <property type="match status" value="1"/>
</dbReference>
<dbReference type="OMA" id="PHIAWAY"/>
<dbReference type="SUPFAM" id="SSF51735">
    <property type="entry name" value="NAD(P)-binding Rossmann-fold domains"/>
    <property type="match status" value="1"/>
</dbReference>
<dbReference type="GO" id="GO:0005829">
    <property type="term" value="C:cytosol"/>
    <property type="evidence" value="ECO:0007669"/>
    <property type="project" value="TreeGrafter"/>
</dbReference>
<reference evidence="5 6" key="1">
    <citation type="submission" date="2019-07" db="EMBL/GenBank/DDBJ databases">
        <title>Genomes of Cafeteria roenbergensis.</title>
        <authorList>
            <person name="Fischer M.G."/>
            <person name="Hackl T."/>
            <person name="Roman M."/>
        </authorList>
    </citation>
    <scope>NUCLEOTIDE SEQUENCE [LARGE SCALE GENOMIC DNA]</scope>
    <source>
        <strain evidence="5 6">BVI</strain>
    </source>
</reference>
<proteinExistence type="inferred from homology"/>
<evidence type="ECO:0000313" key="6">
    <source>
        <dbReference type="Proteomes" id="UP000323011"/>
    </source>
</evidence>
<dbReference type="CDD" id="cd05301">
    <property type="entry name" value="GDH"/>
    <property type="match status" value="1"/>
</dbReference>
<dbReference type="Proteomes" id="UP000323011">
    <property type="component" value="Unassembled WGS sequence"/>
</dbReference>
<dbReference type="GO" id="GO:0030267">
    <property type="term" value="F:glyoxylate reductase (NADPH) activity"/>
    <property type="evidence" value="ECO:0007669"/>
    <property type="project" value="TreeGrafter"/>
</dbReference>
<keyword evidence="6" id="KW-1185">Reference proteome</keyword>
<dbReference type="PROSITE" id="PS00671">
    <property type="entry name" value="D_2_HYDROXYACID_DH_3"/>
    <property type="match status" value="1"/>
</dbReference>
<organism evidence="5 6">
    <name type="scientific">Cafeteria roenbergensis</name>
    <name type="common">Marine flagellate</name>
    <dbReference type="NCBI Taxonomy" id="33653"/>
    <lineage>
        <taxon>Eukaryota</taxon>
        <taxon>Sar</taxon>
        <taxon>Stramenopiles</taxon>
        <taxon>Bigyra</taxon>
        <taxon>Opalozoa</taxon>
        <taxon>Bicosoecida</taxon>
        <taxon>Cafeteriaceae</taxon>
        <taxon>Cafeteria</taxon>
    </lineage>
</organism>
<dbReference type="InterPro" id="IPR029753">
    <property type="entry name" value="D-isomer_DH_CS"/>
</dbReference>
<accession>A0A5A8CMR5</accession>